<protein>
    <submittedName>
        <fullName evidence="1">Uncharacterized protein</fullName>
    </submittedName>
</protein>
<dbReference type="AlphaFoldDB" id="A0A0C2X4D8"/>
<proteinExistence type="predicted"/>
<evidence type="ECO:0000313" key="2">
    <source>
        <dbReference type="Proteomes" id="UP000054549"/>
    </source>
</evidence>
<dbReference type="EMBL" id="KN818226">
    <property type="protein sequence ID" value="KIL69112.1"/>
    <property type="molecule type" value="Genomic_DNA"/>
</dbReference>
<dbReference type="Proteomes" id="UP000054549">
    <property type="component" value="Unassembled WGS sequence"/>
</dbReference>
<name>A0A0C2X4D8_AMAMK</name>
<accession>A0A0C2X4D8</accession>
<sequence>MANQIAITGSNNIQVYNQHIDTGTQKTVDLFKELDIAQAKFHIAPLGPCNFLFSAALLFLPYFYSMWAYPVLTSATSLEEEIREKFPKTRTGPDRDIRQFEHWQAVQNELQGTHLRLGYSRCSFPNCGSPFQLAGGGAPRPPLGGGAAPYTPAES</sequence>
<gene>
    <name evidence="1" type="ORF">M378DRAFT_7836</name>
</gene>
<dbReference type="HOGENOM" id="CLU_1695037_0_0_1"/>
<reference evidence="1 2" key="1">
    <citation type="submission" date="2014-04" db="EMBL/GenBank/DDBJ databases">
        <title>Evolutionary Origins and Diversification of the Mycorrhizal Mutualists.</title>
        <authorList>
            <consortium name="DOE Joint Genome Institute"/>
            <consortium name="Mycorrhizal Genomics Consortium"/>
            <person name="Kohler A."/>
            <person name="Kuo A."/>
            <person name="Nagy L.G."/>
            <person name="Floudas D."/>
            <person name="Copeland A."/>
            <person name="Barry K.W."/>
            <person name="Cichocki N."/>
            <person name="Veneault-Fourrey C."/>
            <person name="LaButti K."/>
            <person name="Lindquist E.A."/>
            <person name="Lipzen A."/>
            <person name="Lundell T."/>
            <person name="Morin E."/>
            <person name="Murat C."/>
            <person name="Riley R."/>
            <person name="Ohm R."/>
            <person name="Sun H."/>
            <person name="Tunlid A."/>
            <person name="Henrissat B."/>
            <person name="Grigoriev I.V."/>
            <person name="Hibbett D.S."/>
            <person name="Martin F."/>
        </authorList>
    </citation>
    <scope>NUCLEOTIDE SEQUENCE [LARGE SCALE GENOMIC DNA]</scope>
    <source>
        <strain evidence="1 2">Koide BX008</strain>
    </source>
</reference>
<dbReference type="InParanoid" id="A0A0C2X4D8"/>
<keyword evidence="2" id="KW-1185">Reference proteome</keyword>
<evidence type="ECO:0000313" key="1">
    <source>
        <dbReference type="EMBL" id="KIL69112.1"/>
    </source>
</evidence>
<organism evidence="1 2">
    <name type="scientific">Amanita muscaria (strain Koide BX008)</name>
    <dbReference type="NCBI Taxonomy" id="946122"/>
    <lineage>
        <taxon>Eukaryota</taxon>
        <taxon>Fungi</taxon>
        <taxon>Dikarya</taxon>
        <taxon>Basidiomycota</taxon>
        <taxon>Agaricomycotina</taxon>
        <taxon>Agaricomycetes</taxon>
        <taxon>Agaricomycetidae</taxon>
        <taxon>Agaricales</taxon>
        <taxon>Pluteineae</taxon>
        <taxon>Amanitaceae</taxon>
        <taxon>Amanita</taxon>
    </lineage>
</organism>